<dbReference type="PANTHER" id="PTHR11712">
    <property type="entry name" value="POLYKETIDE SYNTHASE-RELATED"/>
    <property type="match status" value="1"/>
</dbReference>
<keyword evidence="1" id="KW-0808">Transferase</keyword>
<dbReference type="RefSeq" id="WP_091370683.1">
    <property type="nucleotide sequence ID" value="NZ_LT629740.1"/>
</dbReference>
<dbReference type="SUPFAM" id="SSF53901">
    <property type="entry name" value="Thiolase-like"/>
    <property type="match status" value="1"/>
</dbReference>
<organism evidence="3 4">
    <name type="scientific">Mucilaginibacter mallensis</name>
    <dbReference type="NCBI Taxonomy" id="652787"/>
    <lineage>
        <taxon>Bacteria</taxon>
        <taxon>Pseudomonadati</taxon>
        <taxon>Bacteroidota</taxon>
        <taxon>Sphingobacteriia</taxon>
        <taxon>Sphingobacteriales</taxon>
        <taxon>Sphingobacteriaceae</taxon>
        <taxon>Mucilaginibacter</taxon>
    </lineage>
</organism>
<evidence type="ECO:0000313" key="3">
    <source>
        <dbReference type="EMBL" id="SDS58200.1"/>
    </source>
</evidence>
<keyword evidence="4" id="KW-1185">Reference proteome</keyword>
<proteinExistence type="predicted"/>
<dbReference type="OrthoDB" id="1404523at2"/>
<name>A0A1H1TDA0_MUCMA</name>
<evidence type="ECO:0000259" key="2">
    <source>
        <dbReference type="Pfam" id="PF13723"/>
    </source>
</evidence>
<protein>
    <submittedName>
        <fullName evidence="3">3-oxoacyl-(Acyl-carrier-protein) synthase</fullName>
    </submittedName>
</protein>
<dbReference type="GO" id="GO:0004315">
    <property type="term" value="F:3-oxoacyl-[acyl-carrier-protein] synthase activity"/>
    <property type="evidence" value="ECO:0007669"/>
    <property type="project" value="TreeGrafter"/>
</dbReference>
<gene>
    <name evidence="3" type="ORF">SAMN05216490_1416</name>
</gene>
<dbReference type="InterPro" id="IPR014030">
    <property type="entry name" value="Ketoacyl_synth_N"/>
</dbReference>
<dbReference type="GO" id="GO:0006633">
    <property type="term" value="P:fatty acid biosynthetic process"/>
    <property type="evidence" value="ECO:0007669"/>
    <property type="project" value="TreeGrafter"/>
</dbReference>
<dbReference type="GO" id="GO:0005829">
    <property type="term" value="C:cytosol"/>
    <property type="evidence" value="ECO:0007669"/>
    <property type="project" value="TreeGrafter"/>
</dbReference>
<feature type="domain" description="Beta-ketoacyl synthase-like N-terminal" evidence="2">
    <location>
        <begin position="43"/>
        <end position="179"/>
    </location>
</feature>
<sequence>MKLYIRSSACVSPQNTFNNEGFLGDIIEYTGTRLKAIEPDYKQFIDPKQIRRMSHVIKMGVAAAKQCLIDADVAMPGAIITGTALGCIEDTVTFLTRIVEQQEELLPPTAFIQSTHNTVAAQIALMLKCHNYNSTFVHKGISFESALFDAIMMLKEQDTDNVLVGGTEEMVDTSFKVLTRLGLYKRQPISNLSLFATSSKGTIGGEGAAFFLLTGKDSADNLAELTGLKILYKPKSIEESIIAFLKSYSLTIDDIDLLITGRNGDINNDAVYDQLNGSLFKNTSLANYKHLCGEFPVSSSFALWMAANILKRVIVPEIVGERIVGDNTNNGGANSSHVVGVVTNNNPKTILIYNHYQNKYHSLMLVSAI</sequence>
<dbReference type="STRING" id="652787.SAMN05216490_1416"/>
<reference evidence="3 4" key="1">
    <citation type="submission" date="2016-10" db="EMBL/GenBank/DDBJ databases">
        <authorList>
            <person name="de Groot N.N."/>
        </authorList>
    </citation>
    <scope>NUCLEOTIDE SEQUENCE [LARGE SCALE GENOMIC DNA]</scope>
    <source>
        <strain evidence="3 4">MP1X4</strain>
    </source>
</reference>
<dbReference type="InterPro" id="IPR000794">
    <property type="entry name" value="Beta-ketoacyl_synthase"/>
</dbReference>
<accession>A0A1H1TDA0</accession>
<evidence type="ECO:0000313" key="4">
    <source>
        <dbReference type="Proteomes" id="UP000199679"/>
    </source>
</evidence>
<evidence type="ECO:0000256" key="1">
    <source>
        <dbReference type="ARBA" id="ARBA00022679"/>
    </source>
</evidence>
<dbReference type="PANTHER" id="PTHR11712:SF336">
    <property type="entry name" value="3-OXOACYL-[ACYL-CARRIER-PROTEIN] SYNTHASE, MITOCHONDRIAL"/>
    <property type="match status" value="1"/>
</dbReference>
<dbReference type="AlphaFoldDB" id="A0A1H1TDA0"/>
<dbReference type="InterPro" id="IPR016039">
    <property type="entry name" value="Thiolase-like"/>
</dbReference>
<dbReference type="EMBL" id="LT629740">
    <property type="protein sequence ID" value="SDS58200.1"/>
    <property type="molecule type" value="Genomic_DNA"/>
</dbReference>
<dbReference type="Gene3D" id="3.40.47.10">
    <property type="match status" value="1"/>
</dbReference>
<dbReference type="Pfam" id="PF13723">
    <property type="entry name" value="Ketoacyl-synt_2"/>
    <property type="match status" value="1"/>
</dbReference>
<dbReference type="Proteomes" id="UP000199679">
    <property type="component" value="Chromosome I"/>
</dbReference>